<evidence type="ECO:0000256" key="6">
    <source>
        <dbReference type="ARBA" id="ARBA00022490"/>
    </source>
</evidence>
<evidence type="ECO:0000313" key="11">
    <source>
        <dbReference type="EMBL" id="HHK68527.1"/>
    </source>
</evidence>
<dbReference type="InterPro" id="IPR005142">
    <property type="entry name" value="eRF1_3"/>
</dbReference>
<evidence type="ECO:0000256" key="5">
    <source>
        <dbReference type="ARBA" id="ARBA00019723"/>
    </source>
</evidence>
<evidence type="ECO:0000256" key="8">
    <source>
        <dbReference type="ARBA" id="ARBA00031168"/>
    </source>
</evidence>
<proteinExistence type="inferred from homology"/>
<comment type="function">
    <text evidence="1 9">Directs the termination of nascent peptide synthesis (translation) in response to the termination codons UAA, UAG and UGA.</text>
</comment>
<sequence>MVLTTFTRSSWRSLFHVRNVCGLGVLMLSSVKKDSVTLYQFRRLLETIEKLEGRGTELVTLYVPPDKSISDVISYLRQEYATAANIKSKQTRKNVQDAIESAIQRLKLFDSAGPTGLVIFSGAIPQNSGQTSKIEVYHIIPPEPITTFLYRCDSKFHVEGLKDLLKEKAVYGVLVIDNEEAAVAVVKGRSISQLKTYTSGVPGKHHAGGQSARRFERLREMTLNEFYKRVADKANELFLQYPEMKGVIVAGPGPTKEFFAQGDYLHYTLRDKIHIVDTSYSGESGVREAVAKSSDFLREVRMVEEQKLIQRFMSEATRPDGLAVYGEKEVMEALQKNMLDTLMISEDLDRIEVVVRCQNCGYEERLNLDQSELQTEVPKKLAEKCPLCQNQSLAVKETNLLIDRLISEASKLNLKIELISSEHEEGEMFKKAFKGVAGLLRHRGGY</sequence>
<dbReference type="SUPFAM" id="SSF55481">
    <property type="entry name" value="N-terminal domain of eukaryotic peptide chain release factor subunit 1, ERF1"/>
    <property type="match status" value="1"/>
</dbReference>
<dbReference type="GO" id="GO:0016149">
    <property type="term" value="F:translation release factor activity, codon specific"/>
    <property type="evidence" value="ECO:0007669"/>
    <property type="project" value="UniProtKB-UniRule"/>
</dbReference>
<dbReference type="SUPFAM" id="SSF55315">
    <property type="entry name" value="L30e-like"/>
    <property type="match status" value="1"/>
</dbReference>
<dbReference type="HAMAP" id="MF_00424">
    <property type="entry name" value="Rel_fact_arch_1"/>
    <property type="match status" value="1"/>
</dbReference>
<evidence type="ECO:0000256" key="1">
    <source>
        <dbReference type="ARBA" id="ARBA00002832"/>
    </source>
</evidence>
<dbReference type="SUPFAM" id="SSF53137">
    <property type="entry name" value="Translational machinery components"/>
    <property type="match status" value="1"/>
</dbReference>
<dbReference type="GO" id="GO:0005737">
    <property type="term" value="C:cytoplasm"/>
    <property type="evidence" value="ECO:0007669"/>
    <property type="project" value="UniProtKB-SubCell"/>
</dbReference>
<reference evidence="11" key="1">
    <citation type="journal article" date="2020" name="mSystems">
        <title>Genome- and Community-Level Interaction Insights into Carbon Utilization and Element Cycling Functions of Hydrothermarchaeota in Hydrothermal Sediment.</title>
        <authorList>
            <person name="Zhou Z."/>
            <person name="Liu Y."/>
            <person name="Xu W."/>
            <person name="Pan J."/>
            <person name="Luo Z.H."/>
            <person name="Li M."/>
        </authorList>
    </citation>
    <scope>NUCLEOTIDE SEQUENCE [LARGE SCALE GENOMIC DNA]</scope>
    <source>
        <strain evidence="11">SpSt-1056</strain>
    </source>
</reference>
<dbReference type="FunFam" id="3.30.960.10:FF:000003">
    <property type="entry name" value="Peptide chain release factor subunit 1"/>
    <property type="match status" value="1"/>
</dbReference>
<gene>
    <name evidence="9 11" type="primary">prf1</name>
    <name evidence="11" type="ORF">ENM11_05165</name>
</gene>
<dbReference type="InterPro" id="IPR042226">
    <property type="entry name" value="eFR1_2_sf"/>
</dbReference>
<name>A0A7C5Q6U9_CALS0</name>
<feature type="domain" description="eRF1/Pelota-like N-terminal" evidence="10">
    <location>
        <begin position="29"/>
        <end position="166"/>
    </location>
</feature>
<dbReference type="InterPro" id="IPR020918">
    <property type="entry name" value="Peptide_chain-rel_aRF1"/>
</dbReference>
<evidence type="ECO:0000256" key="9">
    <source>
        <dbReference type="HAMAP-Rule" id="MF_00424"/>
    </source>
</evidence>
<dbReference type="PANTHER" id="PTHR10113">
    <property type="entry name" value="PEPTIDE CHAIN RELEASE FACTOR SUBUNIT 1"/>
    <property type="match status" value="1"/>
</dbReference>
<dbReference type="InterPro" id="IPR005141">
    <property type="entry name" value="eRF1_2"/>
</dbReference>
<comment type="subunit">
    <text evidence="4 9">Heterodimer of two subunits, one of which binds GTP.</text>
</comment>
<evidence type="ECO:0000256" key="7">
    <source>
        <dbReference type="ARBA" id="ARBA00022917"/>
    </source>
</evidence>
<dbReference type="NCBIfam" id="TIGR03676">
    <property type="entry name" value="aRF1_eRF1"/>
    <property type="match status" value="1"/>
</dbReference>
<dbReference type="Gene3D" id="3.30.1330.30">
    <property type="match status" value="1"/>
</dbReference>
<dbReference type="Pfam" id="PF03465">
    <property type="entry name" value="eRF1_3"/>
    <property type="match status" value="1"/>
</dbReference>
<dbReference type="InterPro" id="IPR005140">
    <property type="entry name" value="eRF1_Pelota-like_N"/>
</dbReference>
<evidence type="ECO:0000256" key="4">
    <source>
        <dbReference type="ARBA" id="ARBA00011520"/>
    </source>
</evidence>
<comment type="subcellular location">
    <subcellularLocation>
        <location evidence="2 9">Cytoplasm</location>
    </subcellularLocation>
</comment>
<dbReference type="SMART" id="SM01194">
    <property type="entry name" value="eRF1_1"/>
    <property type="match status" value="1"/>
</dbReference>
<comment type="caution">
    <text evidence="11">The sequence shown here is derived from an EMBL/GenBank/DDBJ whole genome shotgun (WGS) entry which is preliminary data.</text>
</comment>
<evidence type="ECO:0000256" key="3">
    <source>
        <dbReference type="ARBA" id="ARBA00005326"/>
    </source>
</evidence>
<keyword evidence="7 9" id="KW-0648">Protein biosynthesis</keyword>
<organism evidence="11">
    <name type="scientific">Caldiarchaeum subterraneum</name>
    <dbReference type="NCBI Taxonomy" id="311458"/>
    <lineage>
        <taxon>Archaea</taxon>
        <taxon>Nitrososphaerota</taxon>
        <taxon>Candidatus Caldarchaeales</taxon>
        <taxon>Candidatus Caldarchaeaceae</taxon>
        <taxon>Candidatus Caldarchaeum</taxon>
    </lineage>
</organism>
<dbReference type="InterPro" id="IPR024049">
    <property type="entry name" value="eRF1_1_sf"/>
</dbReference>
<dbReference type="Gene3D" id="3.30.960.10">
    <property type="entry name" value="eRF1 domain 1"/>
    <property type="match status" value="1"/>
</dbReference>
<accession>A0A7C5Q6U9</accession>
<comment type="similarity">
    <text evidence="3 9">Belongs to the eukaryotic release factor 1 family.</text>
</comment>
<dbReference type="AlphaFoldDB" id="A0A7C5Q6U9"/>
<keyword evidence="6 9" id="KW-0963">Cytoplasm</keyword>
<dbReference type="Pfam" id="PF03464">
    <property type="entry name" value="eRF1_2"/>
    <property type="match status" value="1"/>
</dbReference>
<dbReference type="Pfam" id="PF03463">
    <property type="entry name" value="eRF1_1"/>
    <property type="match status" value="1"/>
</dbReference>
<evidence type="ECO:0000256" key="2">
    <source>
        <dbReference type="ARBA" id="ARBA00004496"/>
    </source>
</evidence>
<dbReference type="FunFam" id="3.30.420.60:FF:000003">
    <property type="entry name" value="Peptide chain release factor subunit 1"/>
    <property type="match status" value="1"/>
</dbReference>
<dbReference type="Gene3D" id="3.30.420.60">
    <property type="entry name" value="eRF1 domain 2"/>
    <property type="match status" value="1"/>
</dbReference>
<evidence type="ECO:0000259" key="10">
    <source>
        <dbReference type="SMART" id="SM01194"/>
    </source>
</evidence>
<dbReference type="InterPro" id="IPR029064">
    <property type="entry name" value="Ribosomal_eL30-like_sf"/>
</dbReference>
<dbReference type="InterPro" id="IPR004403">
    <property type="entry name" value="Peptide_chain-rel_eRF1/aRF1"/>
</dbReference>
<dbReference type="EMBL" id="DRWN01000038">
    <property type="protein sequence ID" value="HHK68527.1"/>
    <property type="molecule type" value="Genomic_DNA"/>
</dbReference>
<protein>
    <recommendedName>
        <fullName evidence="5 9">Peptide chain release factor subunit 1</fullName>
    </recommendedName>
    <alternativeName>
        <fullName evidence="8 9">Translation termination factor aRF1</fullName>
    </alternativeName>
</protein>